<name>A0ABP8K442_9ACTN</name>
<keyword evidence="2" id="KW-0560">Oxidoreductase</keyword>
<dbReference type="InterPro" id="IPR013149">
    <property type="entry name" value="ADH-like_C"/>
</dbReference>
<dbReference type="Gene3D" id="3.40.50.720">
    <property type="entry name" value="NAD(P)-binding Rossmann-like Domain"/>
    <property type="match status" value="1"/>
</dbReference>
<organism evidence="4 5">
    <name type="scientific">Tsukamurella soli</name>
    <dbReference type="NCBI Taxonomy" id="644556"/>
    <lineage>
        <taxon>Bacteria</taxon>
        <taxon>Bacillati</taxon>
        <taxon>Actinomycetota</taxon>
        <taxon>Actinomycetes</taxon>
        <taxon>Mycobacteriales</taxon>
        <taxon>Tsukamurellaceae</taxon>
        <taxon>Tsukamurella</taxon>
    </lineage>
</organism>
<proteinExistence type="predicted"/>
<dbReference type="SUPFAM" id="SSF51735">
    <property type="entry name" value="NAD(P)-binding Rossmann-fold domains"/>
    <property type="match status" value="1"/>
</dbReference>
<keyword evidence="1" id="KW-0521">NADP</keyword>
<keyword evidence="5" id="KW-1185">Reference proteome</keyword>
<gene>
    <name evidence="4" type="ORF">GCM10023147_37730</name>
</gene>
<dbReference type="EMBL" id="BAABFR010000074">
    <property type="protein sequence ID" value="GAA4399807.1"/>
    <property type="molecule type" value="Genomic_DNA"/>
</dbReference>
<evidence type="ECO:0000256" key="1">
    <source>
        <dbReference type="ARBA" id="ARBA00022857"/>
    </source>
</evidence>
<evidence type="ECO:0000256" key="2">
    <source>
        <dbReference type="ARBA" id="ARBA00023002"/>
    </source>
</evidence>
<accession>A0ABP8K442</accession>
<dbReference type="CDD" id="cd05289">
    <property type="entry name" value="MDR_like_2"/>
    <property type="match status" value="1"/>
</dbReference>
<dbReference type="Pfam" id="PF00107">
    <property type="entry name" value="ADH_zinc_N"/>
    <property type="match status" value="1"/>
</dbReference>
<protein>
    <submittedName>
        <fullName evidence="4">NADP-dependent oxidoreductase</fullName>
    </submittedName>
</protein>
<evidence type="ECO:0000313" key="5">
    <source>
        <dbReference type="Proteomes" id="UP001500635"/>
    </source>
</evidence>
<dbReference type="SMART" id="SM00829">
    <property type="entry name" value="PKS_ER"/>
    <property type="match status" value="1"/>
</dbReference>
<evidence type="ECO:0000313" key="4">
    <source>
        <dbReference type="EMBL" id="GAA4399807.1"/>
    </source>
</evidence>
<dbReference type="InterPro" id="IPR020843">
    <property type="entry name" value="ER"/>
</dbReference>
<dbReference type="InterPro" id="IPR036291">
    <property type="entry name" value="NAD(P)-bd_dom_sf"/>
</dbReference>
<dbReference type="InterPro" id="IPR013154">
    <property type="entry name" value="ADH-like_N"/>
</dbReference>
<sequence>MVAKAFGGPEVLTVIDEELPAPGPGEVLVEFRAIGVNPVEYKQYGGAFGTDESTLPLHLGSEGAGIVVAVGDDATGPSGPISVGDEVVVYRGSGTYAEQALEPASAVLPRPAALGVQEAAGLLLTGTTAYDTVETVGVSDGDVVLIHGAAGAVGLLAVQLAKLRGATVIGTAREVNHDYLRSIGAIPVTYGEGLADRVRDAAPGGVDAAIDTVGTDEAVDVSLELVKDKARIVTIAAFGRAAADGFPVLGGGNPASAALRDRVRPELLDLAARGEITNVVAKTFPLADAGRAHTELKTAHPIGKFILLP</sequence>
<comment type="caution">
    <text evidence="4">The sequence shown here is derived from an EMBL/GenBank/DDBJ whole genome shotgun (WGS) entry which is preliminary data.</text>
</comment>
<dbReference type="SUPFAM" id="SSF50129">
    <property type="entry name" value="GroES-like"/>
    <property type="match status" value="1"/>
</dbReference>
<dbReference type="Gene3D" id="3.90.180.10">
    <property type="entry name" value="Medium-chain alcohol dehydrogenases, catalytic domain"/>
    <property type="match status" value="1"/>
</dbReference>
<feature type="domain" description="Enoyl reductase (ER)" evidence="3">
    <location>
        <begin position="7"/>
        <end position="307"/>
    </location>
</feature>
<dbReference type="Pfam" id="PF08240">
    <property type="entry name" value="ADH_N"/>
    <property type="match status" value="1"/>
</dbReference>
<dbReference type="Proteomes" id="UP001500635">
    <property type="component" value="Unassembled WGS sequence"/>
</dbReference>
<reference evidence="5" key="1">
    <citation type="journal article" date="2019" name="Int. J. Syst. Evol. Microbiol.">
        <title>The Global Catalogue of Microorganisms (GCM) 10K type strain sequencing project: providing services to taxonomists for standard genome sequencing and annotation.</title>
        <authorList>
            <consortium name="The Broad Institute Genomics Platform"/>
            <consortium name="The Broad Institute Genome Sequencing Center for Infectious Disease"/>
            <person name="Wu L."/>
            <person name="Ma J."/>
        </authorList>
    </citation>
    <scope>NUCLEOTIDE SEQUENCE [LARGE SCALE GENOMIC DNA]</scope>
    <source>
        <strain evidence="5">JCM 17688</strain>
    </source>
</reference>
<evidence type="ECO:0000259" key="3">
    <source>
        <dbReference type="SMART" id="SM00829"/>
    </source>
</evidence>
<dbReference type="InterPro" id="IPR011032">
    <property type="entry name" value="GroES-like_sf"/>
</dbReference>
<dbReference type="PANTHER" id="PTHR48106">
    <property type="entry name" value="QUINONE OXIDOREDUCTASE PIG3-RELATED"/>
    <property type="match status" value="1"/>
</dbReference>